<dbReference type="RefSeq" id="WP_338294530.1">
    <property type="nucleotide sequence ID" value="NZ_AP027272.1"/>
</dbReference>
<feature type="chain" id="PRO_5041295278" evidence="1">
    <location>
        <begin position="22"/>
        <end position="83"/>
    </location>
</feature>
<evidence type="ECO:0000313" key="2">
    <source>
        <dbReference type="EMBL" id="BDX08462.1"/>
    </source>
</evidence>
<dbReference type="AlphaFoldDB" id="A0AA48KTR4"/>
<protein>
    <submittedName>
        <fullName evidence="2">Uncharacterized protein</fullName>
    </submittedName>
</protein>
<accession>A0AA48KTR4</accession>
<proteinExistence type="predicted"/>
<dbReference type="Proteomes" id="UP001333710">
    <property type="component" value="Chromosome"/>
</dbReference>
<dbReference type="KEGG" id="pmaw:MACH26_39830"/>
<gene>
    <name evidence="2" type="ORF">MACH26_39830</name>
</gene>
<feature type="signal peptide" evidence="1">
    <location>
        <begin position="1"/>
        <end position="21"/>
    </location>
</feature>
<organism evidence="2 3">
    <name type="scientific">Planctobacterium marinum</name>
    <dbReference type="NCBI Taxonomy" id="1631968"/>
    <lineage>
        <taxon>Bacteria</taxon>
        <taxon>Pseudomonadati</taxon>
        <taxon>Pseudomonadota</taxon>
        <taxon>Gammaproteobacteria</taxon>
        <taxon>Alteromonadales</taxon>
        <taxon>Alteromonadaceae</taxon>
        <taxon>Planctobacterium</taxon>
    </lineage>
</organism>
<reference evidence="2" key="1">
    <citation type="submission" date="2023-01" db="EMBL/GenBank/DDBJ databases">
        <title>Complete genome sequence of Planctobacterium marinum strain Dej080120_11.</title>
        <authorList>
            <person name="Ueki S."/>
            <person name="Maruyama F."/>
        </authorList>
    </citation>
    <scope>NUCLEOTIDE SEQUENCE</scope>
    <source>
        <strain evidence="2">Dej080120_11</strain>
    </source>
</reference>
<sequence>MKLYGLLFTVFLSLTGFALSAQEMPDVDYLQDTLDYCVEYYEGEEVTDKAILDCINEELDASGYAAFPSLQAVKDFIAQGKEG</sequence>
<keyword evidence="3" id="KW-1185">Reference proteome</keyword>
<name>A0AA48KTR4_9ALTE</name>
<evidence type="ECO:0000313" key="3">
    <source>
        <dbReference type="Proteomes" id="UP001333710"/>
    </source>
</evidence>
<evidence type="ECO:0000256" key="1">
    <source>
        <dbReference type="SAM" id="SignalP"/>
    </source>
</evidence>
<keyword evidence="1" id="KW-0732">Signal</keyword>
<dbReference type="EMBL" id="AP027272">
    <property type="protein sequence ID" value="BDX08462.1"/>
    <property type="molecule type" value="Genomic_DNA"/>
</dbReference>